<evidence type="ECO:0000313" key="3">
    <source>
        <dbReference type="EMBL" id="KAK1379129.1"/>
    </source>
</evidence>
<dbReference type="Proteomes" id="UP001237642">
    <property type="component" value="Unassembled WGS sequence"/>
</dbReference>
<sequence>MKVSLKLEPDHTKTKLPPLLLLRTKIPVAVFGFPFLTGFTTSDHSNLSLSLRTNFPSGPSLKLSYTPTSSPAPPLTLSLKSGVSLSGSPNNSPLIISANFSFTPSGFSNPAPTFSLQFKPQFGDFSLRKCVFSDPKEDTNGKGELGSVGFLGSERSRNVWRELGIEGSEKESIFSGVRVMANTKMSVAKRVGVNLRWGVCFPGDFGNRMPYLSVNKIAIERVDVLKEKKLSSDERNVGDSEMLKGMLSWMKMELESLRRDNQEMKCNLEELKLKKLVRSSGEEKLMPVVQNTSGFDQWRHKKRVAEENRKKESKKVESPMDDVESELQKAIMAASSS</sequence>
<gene>
    <name evidence="3" type="ORF">POM88_025873</name>
</gene>
<name>A0AAD8MNJ7_9APIA</name>
<evidence type="ECO:0000256" key="2">
    <source>
        <dbReference type="SAM" id="MobiDB-lite"/>
    </source>
</evidence>
<dbReference type="PANTHER" id="PTHR34285:SF6">
    <property type="entry name" value="TRANSMEMBRANE PROTEIN"/>
    <property type="match status" value="1"/>
</dbReference>
<reference evidence="3" key="2">
    <citation type="submission" date="2023-05" db="EMBL/GenBank/DDBJ databases">
        <authorList>
            <person name="Schelkunov M.I."/>
        </authorList>
    </citation>
    <scope>NUCLEOTIDE SEQUENCE</scope>
    <source>
        <strain evidence="3">Hsosn_3</strain>
        <tissue evidence="3">Leaf</tissue>
    </source>
</reference>
<feature type="region of interest" description="Disordered" evidence="2">
    <location>
        <begin position="297"/>
        <end position="337"/>
    </location>
</feature>
<feature type="coiled-coil region" evidence="1">
    <location>
        <begin position="247"/>
        <end position="274"/>
    </location>
</feature>
<dbReference type="PANTHER" id="PTHR34285">
    <property type="entry name" value="OS08G0510800 PROTEIN"/>
    <property type="match status" value="1"/>
</dbReference>
<dbReference type="EMBL" id="JAUIZM010000006">
    <property type="protein sequence ID" value="KAK1379129.1"/>
    <property type="molecule type" value="Genomic_DNA"/>
</dbReference>
<feature type="compositionally biased region" description="Basic and acidic residues" evidence="2">
    <location>
        <begin position="304"/>
        <end position="318"/>
    </location>
</feature>
<protein>
    <submittedName>
        <fullName evidence="3">Hsp90 co-chaperone Cdc37, N-terminally processed like</fullName>
    </submittedName>
</protein>
<keyword evidence="4" id="KW-1185">Reference proteome</keyword>
<proteinExistence type="predicted"/>
<organism evidence="3 4">
    <name type="scientific">Heracleum sosnowskyi</name>
    <dbReference type="NCBI Taxonomy" id="360622"/>
    <lineage>
        <taxon>Eukaryota</taxon>
        <taxon>Viridiplantae</taxon>
        <taxon>Streptophyta</taxon>
        <taxon>Embryophyta</taxon>
        <taxon>Tracheophyta</taxon>
        <taxon>Spermatophyta</taxon>
        <taxon>Magnoliopsida</taxon>
        <taxon>eudicotyledons</taxon>
        <taxon>Gunneridae</taxon>
        <taxon>Pentapetalae</taxon>
        <taxon>asterids</taxon>
        <taxon>campanulids</taxon>
        <taxon>Apiales</taxon>
        <taxon>Apiaceae</taxon>
        <taxon>Apioideae</taxon>
        <taxon>apioid superclade</taxon>
        <taxon>Tordylieae</taxon>
        <taxon>Tordyliinae</taxon>
        <taxon>Heracleum</taxon>
    </lineage>
</organism>
<evidence type="ECO:0000313" key="4">
    <source>
        <dbReference type="Proteomes" id="UP001237642"/>
    </source>
</evidence>
<reference evidence="3" key="1">
    <citation type="submission" date="2023-02" db="EMBL/GenBank/DDBJ databases">
        <title>Genome of toxic invasive species Heracleum sosnowskyi carries increased number of genes despite the absence of recent whole-genome duplications.</title>
        <authorList>
            <person name="Schelkunov M."/>
            <person name="Shtratnikova V."/>
            <person name="Makarenko M."/>
            <person name="Klepikova A."/>
            <person name="Omelchenko D."/>
            <person name="Novikova G."/>
            <person name="Obukhova E."/>
            <person name="Bogdanov V."/>
            <person name="Penin A."/>
            <person name="Logacheva M."/>
        </authorList>
    </citation>
    <scope>NUCLEOTIDE SEQUENCE</scope>
    <source>
        <strain evidence="3">Hsosn_3</strain>
        <tissue evidence="3">Leaf</tissue>
    </source>
</reference>
<evidence type="ECO:0000256" key="1">
    <source>
        <dbReference type="SAM" id="Coils"/>
    </source>
</evidence>
<keyword evidence="1" id="KW-0175">Coiled coil</keyword>
<accession>A0AAD8MNJ7</accession>
<dbReference type="AlphaFoldDB" id="A0AAD8MNJ7"/>
<comment type="caution">
    <text evidence="3">The sequence shown here is derived from an EMBL/GenBank/DDBJ whole genome shotgun (WGS) entry which is preliminary data.</text>
</comment>